<evidence type="ECO:0000313" key="3">
    <source>
        <dbReference type="EMBL" id="GMI38753.1"/>
    </source>
</evidence>
<feature type="transmembrane region" description="Helical" evidence="1">
    <location>
        <begin position="30"/>
        <end position="51"/>
    </location>
</feature>
<organism evidence="3 4">
    <name type="scientific">Tetraparma gracilis</name>
    <dbReference type="NCBI Taxonomy" id="2962635"/>
    <lineage>
        <taxon>Eukaryota</taxon>
        <taxon>Sar</taxon>
        <taxon>Stramenopiles</taxon>
        <taxon>Ochrophyta</taxon>
        <taxon>Bolidophyceae</taxon>
        <taxon>Parmales</taxon>
        <taxon>Triparmaceae</taxon>
        <taxon>Tetraparma</taxon>
    </lineage>
</organism>
<dbReference type="EMBL" id="BRYB01003561">
    <property type="protein sequence ID" value="GMI38753.1"/>
    <property type="molecule type" value="Genomic_DNA"/>
</dbReference>
<evidence type="ECO:0000313" key="4">
    <source>
        <dbReference type="Proteomes" id="UP001165060"/>
    </source>
</evidence>
<keyword evidence="1" id="KW-0812">Transmembrane</keyword>
<proteinExistence type="predicted"/>
<name>A0ABQ6N2N0_9STRA</name>
<keyword evidence="1" id="KW-1133">Transmembrane helix</keyword>
<gene>
    <name evidence="3" type="ORF">TeGR_g1302</name>
</gene>
<sequence>MASPRLAIATFFLALSSTFTMDWPPDYTSALPMFQILDIVFLYSFFVVASWSAAGCMQLSEAGGGLEVPRESEAA</sequence>
<keyword evidence="4" id="KW-1185">Reference proteome</keyword>
<keyword evidence="1" id="KW-0472">Membrane</keyword>
<dbReference type="Proteomes" id="UP001165060">
    <property type="component" value="Unassembled WGS sequence"/>
</dbReference>
<feature type="chain" id="PRO_5045867449" evidence="2">
    <location>
        <begin position="21"/>
        <end position="75"/>
    </location>
</feature>
<evidence type="ECO:0000256" key="1">
    <source>
        <dbReference type="SAM" id="Phobius"/>
    </source>
</evidence>
<evidence type="ECO:0000256" key="2">
    <source>
        <dbReference type="SAM" id="SignalP"/>
    </source>
</evidence>
<keyword evidence="2" id="KW-0732">Signal</keyword>
<feature type="signal peptide" evidence="2">
    <location>
        <begin position="1"/>
        <end position="20"/>
    </location>
</feature>
<reference evidence="3 4" key="1">
    <citation type="journal article" date="2023" name="Commun. Biol.">
        <title>Genome analysis of Parmales, the sister group of diatoms, reveals the evolutionary specialization of diatoms from phago-mixotrophs to photoautotrophs.</title>
        <authorList>
            <person name="Ban H."/>
            <person name="Sato S."/>
            <person name="Yoshikawa S."/>
            <person name="Yamada K."/>
            <person name="Nakamura Y."/>
            <person name="Ichinomiya M."/>
            <person name="Sato N."/>
            <person name="Blanc-Mathieu R."/>
            <person name="Endo H."/>
            <person name="Kuwata A."/>
            <person name="Ogata H."/>
        </authorList>
    </citation>
    <scope>NUCLEOTIDE SEQUENCE [LARGE SCALE GENOMIC DNA]</scope>
</reference>
<accession>A0ABQ6N2N0</accession>
<protein>
    <submittedName>
        <fullName evidence="3">Uncharacterized protein</fullName>
    </submittedName>
</protein>
<comment type="caution">
    <text evidence="3">The sequence shown here is derived from an EMBL/GenBank/DDBJ whole genome shotgun (WGS) entry which is preliminary data.</text>
</comment>